<dbReference type="GO" id="GO:0016747">
    <property type="term" value="F:acyltransferase activity, transferring groups other than amino-acyl groups"/>
    <property type="evidence" value="ECO:0007669"/>
    <property type="project" value="InterPro"/>
</dbReference>
<feature type="domain" description="Acyltransferase 3" evidence="2">
    <location>
        <begin position="24"/>
        <end position="348"/>
    </location>
</feature>
<dbReference type="PANTHER" id="PTHR23028:SF53">
    <property type="entry name" value="ACYL_TRANSF_3 DOMAIN-CONTAINING PROTEIN"/>
    <property type="match status" value="1"/>
</dbReference>
<evidence type="ECO:0000256" key="1">
    <source>
        <dbReference type="SAM" id="Phobius"/>
    </source>
</evidence>
<dbReference type="AlphaFoldDB" id="A0A1L9AXR5"/>
<organism evidence="3 4">
    <name type="scientific">Cystobacter ferrugineus</name>
    <dbReference type="NCBI Taxonomy" id="83449"/>
    <lineage>
        <taxon>Bacteria</taxon>
        <taxon>Pseudomonadati</taxon>
        <taxon>Myxococcota</taxon>
        <taxon>Myxococcia</taxon>
        <taxon>Myxococcales</taxon>
        <taxon>Cystobacterineae</taxon>
        <taxon>Archangiaceae</taxon>
        <taxon>Cystobacter</taxon>
    </lineage>
</organism>
<gene>
    <name evidence="3" type="ORF">BON30_42225</name>
</gene>
<comment type="caution">
    <text evidence="3">The sequence shown here is derived from an EMBL/GenBank/DDBJ whole genome shotgun (WGS) entry which is preliminary data.</text>
</comment>
<feature type="transmembrane region" description="Helical" evidence="1">
    <location>
        <begin position="93"/>
        <end position="113"/>
    </location>
</feature>
<feature type="transmembrane region" description="Helical" evidence="1">
    <location>
        <begin position="25"/>
        <end position="42"/>
    </location>
</feature>
<feature type="transmembrane region" description="Helical" evidence="1">
    <location>
        <begin position="333"/>
        <end position="351"/>
    </location>
</feature>
<feature type="transmembrane region" description="Helical" evidence="1">
    <location>
        <begin position="239"/>
        <end position="257"/>
    </location>
</feature>
<reference evidence="4" key="1">
    <citation type="submission" date="2016-11" db="EMBL/GenBank/DDBJ databases">
        <authorList>
            <person name="Shukria A."/>
            <person name="Stevens D.C."/>
        </authorList>
    </citation>
    <scope>NUCLEOTIDE SEQUENCE [LARGE SCALE GENOMIC DNA]</scope>
    <source>
        <strain evidence="4">Cbfe23</strain>
    </source>
</reference>
<dbReference type="InterPro" id="IPR050879">
    <property type="entry name" value="Acyltransferase_3"/>
</dbReference>
<feature type="transmembrane region" description="Helical" evidence="1">
    <location>
        <begin position="263"/>
        <end position="282"/>
    </location>
</feature>
<evidence type="ECO:0000259" key="2">
    <source>
        <dbReference type="Pfam" id="PF01757"/>
    </source>
</evidence>
<dbReference type="EMBL" id="MPIN01000017">
    <property type="protein sequence ID" value="OJH34776.1"/>
    <property type="molecule type" value="Genomic_DNA"/>
</dbReference>
<evidence type="ECO:0000313" key="4">
    <source>
        <dbReference type="Proteomes" id="UP000182229"/>
    </source>
</evidence>
<accession>A0A1L9AXR5</accession>
<keyword evidence="3" id="KW-0808">Transferase</keyword>
<dbReference type="GO" id="GO:0016020">
    <property type="term" value="C:membrane"/>
    <property type="evidence" value="ECO:0007669"/>
    <property type="project" value="TreeGrafter"/>
</dbReference>
<keyword evidence="1" id="KW-0812">Transmembrane</keyword>
<evidence type="ECO:0000313" key="3">
    <source>
        <dbReference type="EMBL" id="OJH34776.1"/>
    </source>
</evidence>
<feature type="transmembrane region" description="Helical" evidence="1">
    <location>
        <begin position="294"/>
        <end position="313"/>
    </location>
</feature>
<feature type="transmembrane region" description="Helical" evidence="1">
    <location>
        <begin position="205"/>
        <end position="227"/>
    </location>
</feature>
<sequence>MPSADTAPQVFLPHQAFLRTRTFKALDGLRALAIFAVVFYHVSEWREGFVGRFYLSVSLFFAISGFLITTLLLRERDATGGISLMKFYVRRSLRIFPLYYAVCALYIVLVAGLEQDVLVRATFFDNVRYYLTYTSNWFIPLSEGRVVFFFAWSMATEEQFYLLWPCVVRHFKRRGGPVVFMSGLLLVGWLADWGVRSGVLDTRWLWVRMLDSISISICMGCLAAYLTHSPRSFAWTWKVLGQPWSVPVLVVLTAAAVRYRETPLVVSSLLFTALTVAMCIRPRHVLAPLVEHPALRYVGSISYGIYLMHMLALNLVRRLVPHDVVPSPLVVHYVLTLAVSIGLATLSYRYFESPFLRLKNRFAWRDGASPRLTARSPVVPSELGAPVSPG</sequence>
<keyword evidence="4" id="KW-1185">Reference proteome</keyword>
<reference evidence="3 4" key="2">
    <citation type="submission" date="2016-12" db="EMBL/GenBank/DDBJ databases">
        <title>Draft Genome Sequence of Cystobacter ferrugineus Strain Cbfe23.</title>
        <authorList>
            <person name="Akbar S."/>
            <person name="Dowd S.E."/>
            <person name="Stevens D.C."/>
        </authorList>
    </citation>
    <scope>NUCLEOTIDE SEQUENCE [LARGE SCALE GENOMIC DNA]</scope>
    <source>
        <strain evidence="3 4">Cbfe23</strain>
    </source>
</reference>
<feature type="transmembrane region" description="Helical" evidence="1">
    <location>
        <begin position="175"/>
        <end position="193"/>
    </location>
</feature>
<feature type="transmembrane region" description="Helical" evidence="1">
    <location>
        <begin position="54"/>
        <end position="73"/>
    </location>
</feature>
<dbReference type="PANTHER" id="PTHR23028">
    <property type="entry name" value="ACETYLTRANSFERASE"/>
    <property type="match status" value="1"/>
</dbReference>
<proteinExistence type="predicted"/>
<dbReference type="OrthoDB" id="5501619at2"/>
<dbReference type="InterPro" id="IPR002656">
    <property type="entry name" value="Acyl_transf_3_dom"/>
</dbReference>
<dbReference type="Pfam" id="PF01757">
    <property type="entry name" value="Acyl_transf_3"/>
    <property type="match status" value="1"/>
</dbReference>
<protein>
    <submittedName>
        <fullName evidence="3">Acyltransferase</fullName>
    </submittedName>
</protein>
<dbReference type="Proteomes" id="UP000182229">
    <property type="component" value="Unassembled WGS sequence"/>
</dbReference>
<dbReference type="GO" id="GO:0000271">
    <property type="term" value="P:polysaccharide biosynthetic process"/>
    <property type="evidence" value="ECO:0007669"/>
    <property type="project" value="TreeGrafter"/>
</dbReference>
<dbReference type="STRING" id="83449.BON30_42225"/>
<keyword evidence="1" id="KW-1133">Transmembrane helix</keyword>
<dbReference type="RefSeq" id="WP_071904258.1">
    <property type="nucleotide sequence ID" value="NZ_MPIN01000017.1"/>
</dbReference>
<keyword evidence="1" id="KW-0472">Membrane</keyword>
<keyword evidence="3" id="KW-0012">Acyltransferase</keyword>
<name>A0A1L9AXR5_9BACT</name>